<evidence type="ECO:0000313" key="1">
    <source>
        <dbReference type="EMBL" id="TRU95169.1"/>
    </source>
</evidence>
<proteinExistence type="predicted"/>
<organism evidence="1 2">
    <name type="scientific">Microcystis wesenbergii Mw_QC_S_20081001_S30D</name>
    <dbReference type="NCBI Taxonomy" id="2486245"/>
    <lineage>
        <taxon>Bacteria</taxon>
        <taxon>Bacillati</taxon>
        <taxon>Cyanobacteriota</taxon>
        <taxon>Cyanophyceae</taxon>
        <taxon>Oscillatoriophycideae</taxon>
        <taxon>Chroococcales</taxon>
        <taxon>Microcystaceae</taxon>
        <taxon>Microcystis</taxon>
    </lineage>
</organism>
<protein>
    <submittedName>
        <fullName evidence="1">Uncharacterized protein</fullName>
    </submittedName>
</protein>
<gene>
    <name evidence="1" type="ORF">EWV75_14340</name>
</gene>
<reference evidence="1 2" key="1">
    <citation type="submission" date="2019-01" db="EMBL/GenBank/DDBJ databases">
        <title>Coherence of Microcystis species and biogeography revealed through population genomics.</title>
        <authorList>
            <person name="Perez-Carrascal O.M."/>
            <person name="Terrat Y."/>
            <person name="Giani A."/>
            <person name="Fortin N."/>
            <person name="Tromas N."/>
            <person name="Shapiro B.J."/>
        </authorList>
    </citation>
    <scope>NUCLEOTIDE SEQUENCE [LARGE SCALE GENOMIC DNA]</scope>
    <source>
        <strain evidence="1">Mw_QC_S_20081001_S30D</strain>
    </source>
</reference>
<comment type="caution">
    <text evidence="1">The sequence shown here is derived from an EMBL/GenBank/DDBJ whole genome shotgun (WGS) entry which is preliminary data.</text>
</comment>
<sequence length="63" mass="7529">MLLKKHGRDKFDRSVISYQLSVISYQLWLFWSSYDILAENNPRKLCQIRLTLIKNAILIKKAF</sequence>
<dbReference type="Proteomes" id="UP000320523">
    <property type="component" value="Unassembled WGS sequence"/>
</dbReference>
<evidence type="ECO:0000313" key="2">
    <source>
        <dbReference type="Proteomes" id="UP000320523"/>
    </source>
</evidence>
<dbReference type="EMBL" id="SFAT01000143">
    <property type="protein sequence ID" value="TRU95169.1"/>
    <property type="molecule type" value="Genomic_DNA"/>
</dbReference>
<dbReference type="AlphaFoldDB" id="A0A552JHB0"/>
<name>A0A552JHB0_9CHRO</name>
<accession>A0A552JHB0</accession>